<feature type="compositionally biased region" description="Basic residues" evidence="5">
    <location>
        <begin position="364"/>
        <end position="376"/>
    </location>
</feature>
<evidence type="ECO:0000256" key="2">
    <source>
        <dbReference type="ARBA" id="ARBA00010291"/>
    </source>
</evidence>
<feature type="region of interest" description="Disordered" evidence="5">
    <location>
        <begin position="57"/>
        <end position="296"/>
    </location>
</feature>
<reference evidence="7 8" key="1">
    <citation type="submission" date="2022-05" db="EMBL/GenBank/DDBJ databases">
        <authorList>
            <consortium name="Genoscope - CEA"/>
            <person name="William W."/>
        </authorList>
    </citation>
    <scope>NUCLEOTIDE SEQUENCE [LARGE SCALE GENOMIC DNA]</scope>
</reference>
<keyword evidence="4" id="KW-0539">Nucleus</keyword>
<dbReference type="Pfam" id="PF11699">
    <property type="entry name" value="CENP-C_C"/>
    <property type="match status" value="1"/>
</dbReference>
<sequence length="1385" mass="150680">MAAAAKAARRNTTVHIDFYLPNDPFQDPCIGRRTGVPLNIDARKDSFGFDNIDDYFPDSDPEEENIVPNAQSSDKDFVGRRTGKILSINPRKDSKGFDNVEDYFPESGGDKSKELSPAEVQSGNTETDDRPTEVGLSEKTNSEGTFDNTEEEETAATPTITGESPNETGTVIKNAASSEPTPEVRGPVSKRLSFSHGELLSESESNEPKSARRGLHDVNCTAVKNGKTGNSDSENDAVDVEIESPSAVVSNDHPQTATKPKEKTKNSRATKAKQNQKQQDTSDDDEEVIDVEGIEEDETFLTIGNTTQNLKSTVVDESPVAAEAESFVMSESFVLEGTKHKTMSPEFGSCSDSQPDVNDAQAPKVKKSRIPVRKKGVSVNIKQRAPRGKQKKVQGQQNGPHGIKNGGDVADGRSSNDNKNQSKSSRGRKQEAKQNAARGRQKKVEESTIEGHEDNGEVCIDNVEVDNAGDVDEGTELFSSRAGQSRVTRGRKNNVESSKVAETEALEVDNDGVAKKGKRRAKSMPGTKVQTQKLSKSSKNNGRSSAVFSDEGLHDKEEQKRGKGRRSVPNIRQQQKEPVKGRKEKTDEKVEVREDKSGDVGADNHDRPAELKTGKQRKNVAKGSESDEQVELSGRKTRAQRRKEADNKLQGKDGDGEGDEEGGVDDVIDDENAGSNNTGYEKVGQEKTRAQRKKTEDALIDRKGGNGGKEGVGGGSRLEDEEEKVNMPSVGKRDGKAGASKRKTRASRKRQANTERRDDNQDEEEGNIADSAVVPNVEDQEDNGVLESEDTGQEDELYATGDAMANNSRVMALDTVDELDEDQSSSEKAEQETRSGSTIVSNNASSSLESRKKDNSGTGRRRRKPSVLPPYEVKRRANKVNSSKASVSASSPESTTESEQGTYAKKPRLEEVLTEKEPALNSGKRSAKTWVAVNSRKSGGGAQSGGNSKGGKKSVAQKNSAKSSKDGHEKSLQNADENEGYDEGDVDYSVSEDGGVEGRTFEEIPSEDTTPRPLSALGKPATELKSILKSGGRVVRTHAASRKRQMNTDKTHSDGNDADDESALPAKQPNRNRLSTVSFASAPFVAPSPQDPSVSETSKCSPLPGLSFVSKNSSFRSTDRTFTPGSTKTIRSSVGSASGASSTGDSVIDPDEEVTFANDAEHHKDVSDEQSTRRSKRTIVPPLQYWKNERIDYERRKSGGWCIKKVIRNPTPTPKPRRKTKQTKKRVEKKPKSVNAMESSEEELDNEGLEGFEEVTNPKGIVLNPETSEDVDMDIFHVPGMLNFSNPAGKPAQDDDPLLVHKFISQPLFGGGQVILRPGAEKGRQFVRNDTMVFYVIKGRIMVTVHQSSVVLGTGSTFFVPQGNSYNIKNLRQTEAKLAFVQIKG</sequence>
<dbReference type="SUPFAM" id="SSF51182">
    <property type="entry name" value="RmlC-like cupins"/>
    <property type="match status" value="1"/>
</dbReference>
<evidence type="ECO:0000313" key="8">
    <source>
        <dbReference type="Proteomes" id="UP001159427"/>
    </source>
</evidence>
<evidence type="ECO:0000313" key="7">
    <source>
        <dbReference type="EMBL" id="CAH3015404.1"/>
    </source>
</evidence>
<comment type="subcellular location">
    <subcellularLocation>
        <location evidence="1">Nucleus</location>
    </subcellularLocation>
</comment>
<feature type="compositionally biased region" description="Basic and acidic residues" evidence="5">
    <location>
        <begin position="1046"/>
        <end position="1055"/>
    </location>
</feature>
<feature type="compositionally biased region" description="Polar residues" evidence="5">
    <location>
        <begin position="477"/>
        <end position="487"/>
    </location>
</feature>
<feature type="compositionally biased region" description="Gly residues" evidence="5">
    <location>
        <begin position="705"/>
        <end position="716"/>
    </location>
</feature>
<feature type="compositionally biased region" description="Acidic residues" evidence="5">
    <location>
        <begin position="656"/>
        <end position="672"/>
    </location>
</feature>
<feature type="compositionally biased region" description="Basic and acidic residues" evidence="5">
    <location>
        <begin position="551"/>
        <end position="561"/>
    </location>
</feature>
<feature type="compositionally biased region" description="Polar residues" evidence="5">
    <location>
        <begin position="138"/>
        <end position="147"/>
    </location>
</feature>
<accession>A0ABN8LEN1</accession>
<evidence type="ECO:0000259" key="6">
    <source>
        <dbReference type="Pfam" id="PF11699"/>
    </source>
</evidence>
<feature type="compositionally biased region" description="Basic and acidic residues" evidence="5">
    <location>
        <begin position="1159"/>
        <end position="1172"/>
    </location>
</feature>
<organism evidence="7 8">
    <name type="scientific">Porites evermanni</name>
    <dbReference type="NCBI Taxonomy" id="104178"/>
    <lineage>
        <taxon>Eukaryota</taxon>
        <taxon>Metazoa</taxon>
        <taxon>Cnidaria</taxon>
        <taxon>Anthozoa</taxon>
        <taxon>Hexacorallia</taxon>
        <taxon>Scleractinia</taxon>
        <taxon>Fungiina</taxon>
        <taxon>Poritidae</taxon>
        <taxon>Porites</taxon>
    </lineage>
</organism>
<feature type="compositionally biased region" description="Acidic residues" evidence="5">
    <location>
        <begin position="281"/>
        <end position="296"/>
    </location>
</feature>
<feature type="region of interest" description="Disordered" evidence="5">
    <location>
        <begin position="340"/>
        <end position="1179"/>
    </location>
</feature>
<feature type="compositionally biased region" description="Basic and acidic residues" evidence="5">
    <location>
        <begin position="206"/>
        <end position="216"/>
    </location>
</feature>
<protein>
    <recommendedName>
        <fullName evidence="6">Mif2/CENP-C cupin domain-containing protein</fullName>
    </recommendedName>
</protein>
<feature type="compositionally biased region" description="Basic and acidic residues" evidence="5">
    <location>
        <begin position="907"/>
        <end position="918"/>
    </location>
</feature>
<dbReference type="Proteomes" id="UP001159427">
    <property type="component" value="Unassembled WGS sequence"/>
</dbReference>
<feature type="compositionally biased region" description="Acidic residues" evidence="5">
    <location>
        <begin position="1239"/>
        <end position="1250"/>
    </location>
</feature>
<feature type="compositionally biased region" description="Acidic residues" evidence="5">
    <location>
        <begin position="463"/>
        <end position="475"/>
    </location>
</feature>
<evidence type="ECO:0000256" key="1">
    <source>
        <dbReference type="ARBA" id="ARBA00004123"/>
    </source>
</evidence>
<feature type="compositionally biased region" description="Polar residues" evidence="5">
    <location>
        <begin position="247"/>
        <end position="258"/>
    </location>
</feature>
<name>A0ABN8LEN1_9CNID</name>
<feature type="compositionally biased region" description="Basic residues" evidence="5">
    <location>
        <begin position="739"/>
        <end position="751"/>
    </location>
</feature>
<feature type="compositionally biased region" description="Basic and acidic residues" evidence="5">
    <location>
        <begin position="574"/>
        <end position="613"/>
    </location>
</feature>
<dbReference type="InterPro" id="IPR011051">
    <property type="entry name" value="RmlC_Cupin_sf"/>
</dbReference>
<feature type="region of interest" description="Disordered" evidence="5">
    <location>
        <begin position="1206"/>
        <end position="1250"/>
    </location>
</feature>
<keyword evidence="3" id="KW-0238">DNA-binding</keyword>
<feature type="compositionally biased region" description="Acidic residues" evidence="5">
    <location>
        <begin position="778"/>
        <end position="797"/>
    </location>
</feature>
<feature type="domain" description="Mif2/CENP-C cupin" evidence="6">
    <location>
        <begin position="1300"/>
        <end position="1382"/>
    </location>
</feature>
<proteinExistence type="inferred from homology"/>
<evidence type="ECO:0000256" key="4">
    <source>
        <dbReference type="ARBA" id="ARBA00023242"/>
    </source>
</evidence>
<feature type="compositionally biased region" description="Polar residues" evidence="5">
    <location>
        <begin position="164"/>
        <end position="180"/>
    </location>
</feature>
<feature type="compositionally biased region" description="Polar residues" evidence="5">
    <location>
        <begin position="528"/>
        <end position="547"/>
    </location>
</feature>
<dbReference type="InterPro" id="IPR028386">
    <property type="entry name" value="CENP-C/Mif2/cnp3"/>
</dbReference>
<feature type="compositionally biased region" description="Acidic residues" evidence="5">
    <location>
        <begin position="815"/>
        <end position="824"/>
    </location>
</feature>
<feature type="compositionally biased region" description="Basic residues" evidence="5">
    <location>
        <begin position="1215"/>
        <end position="1229"/>
    </location>
</feature>
<feature type="compositionally biased region" description="Acidic residues" evidence="5">
    <location>
        <begin position="976"/>
        <end position="986"/>
    </location>
</feature>
<feature type="compositionally biased region" description="Low complexity" evidence="5">
    <location>
        <begin position="1132"/>
        <end position="1147"/>
    </location>
</feature>
<dbReference type="InterPro" id="IPR025974">
    <property type="entry name" value="Mif2/CENP-C_cupin"/>
</dbReference>
<feature type="compositionally biased region" description="Low complexity" evidence="5">
    <location>
        <begin position="879"/>
        <end position="898"/>
    </location>
</feature>
<feature type="compositionally biased region" description="Polar residues" evidence="5">
    <location>
        <begin position="834"/>
        <end position="848"/>
    </location>
</feature>
<feature type="compositionally biased region" description="Polar residues" evidence="5">
    <location>
        <begin position="1109"/>
        <end position="1131"/>
    </location>
</feature>
<dbReference type="PANTHER" id="PTHR16684:SF11">
    <property type="entry name" value="CENTROMERE PROTEIN C"/>
    <property type="match status" value="1"/>
</dbReference>
<feature type="compositionally biased region" description="Gly residues" evidence="5">
    <location>
        <begin position="938"/>
        <end position="949"/>
    </location>
</feature>
<feature type="compositionally biased region" description="Basic and acidic residues" evidence="5">
    <location>
        <begin position="642"/>
        <end position="655"/>
    </location>
</feature>
<feature type="compositionally biased region" description="Basic and acidic residues" evidence="5">
    <location>
        <begin position="683"/>
        <end position="704"/>
    </location>
</feature>
<feature type="compositionally biased region" description="Polar residues" evidence="5">
    <location>
        <begin position="1091"/>
        <end position="1100"/>
    </location>
</feature>
<dbReference type="Gene3D" id="2.60.120.10">
    <property type="entry name" value="Jelly Rolls"/>
    <property type="match status" value="1"/>
</dbReference>
<keyword evidence="8" id="KW-1185">Reference proteome</keyword>
<comment type="similarity">
    <text evidence="2">Belongs to the CENP-C/MIF2 family.</text>
</comment>
<evidence type="ECO:0000256" key="5">
    <source>
        <dbReference type="SAM" id="MobiDB-lite"/>
    </source>
</evidence>
<dbReference type="CDD" id="cd06993">
    <property type="entry name" value="cupin_CENP-C_C"/>
    <property type="match status" value="1"/>
</dbReference>
<feature type="compositionally biased region" description="Basic and acidic residues" evidence="5">
    <location>
        <begin position="442"/>
        <end position="455"/>
    </location>
</feature>
<evidence type="ECO:0000256" key="3">
    <source>
        <dbReference type="ARBA" id="ARBA00023125"/>
    </source>
</evidence>
<gene>
    <name evidence="7" type="ORF">PEVE_00016549</name>
</gene>
<dbReference type="PANTHER" id="PTHR16684">
    <property type="entry name" value="CENTROMERE PROTEIN C"/>
    <property type="match status" value="1"/>
</dbReference>
<feature type="compositionally biased region" description="Basic residues" evidence="5">
    <location>
        <begin position="1035"/>
        <end position="1045"/>
    </location>
</feature>
<dbReference type="InterPro" id="IPR014710">
    <property type="entry name" value="RmlC-like_jellyroll"/>
</dbReference>
<feature type="compositionally biased region" description="Polar residues" evidence="5">
    <location>
        <begin position="1069"/>
        <end position="1079"/>
    </location>
</feature>
<comment type="caution">
    <text evidence="7">The sequence shown here is derived from an EMBL/GenBank/DDBJ whole genome shotgun (WGS) entry which is preliminary data.</text>
</comment>
<dbReference type="EMBL" id="CALNXI010000023">
    <property type="protein sequence ID" value="CAH3015404.1"/>
    <property type="molecule type" value="Genomic_DNA"/>
</dbReference>
<feature type="compositionally biased region" description="Acidic residues" evidence="5">
    <location>
        <begin position="233"/>
        <end position="242"/>
    </location>
</feature>